<dbReference type="InterPro" id="IPR001789">
    <property type="entry name" value="Sig_transdc_resp-reg_receiver"/>
</dbReference>
<dbReference type="PRINTS" id="PR00038">
    <property type="entry name" value="HTHLUXR"/>
</dbReference>
<dbReference type="InterPro" id="IPR011006">
    <property type="entry name" value="CheY-like_superfamily"/>
</dbReference>
<evidence type="ECO:0000259" key="7">
    <source>
        <dbReference type="PROSITE" id="PS50110"/>
    </source>
</evidence>
<gene>
    <name evidence="8" type="ORF">J2I48_15760</name>
</gene>
<protein>
    <submittedName>
        <fullName evidence="8">Response regulator transcription factor</fullName>
    </submittedName>
</protein>
<keyword evidence="4" id="KW-0804">Transcription</keyword>
<dbReference type="PROSITE" id="PS50043">
    <property type="entry name" value="HTH_LUXR_2"/>
    <property type="match status" value="1"/>
</dbReference>
<dbReference type="GO" id="GO:0006355">
    <property type="term" value="P:regulation of DNA-templated transcription"/>
    <property type="evidence" value="ECO:0007669"/>
    <property type="project" value="InterPro"/>
</dbReference>
<organism evidence="8 9">
    <name type="scientific">Fibrella aquatilis</name>
    <dbReference type="NCBI Taxonomy" id="2817059"/>
    <lineage>
        <taxon>Bacteria</taxon>
        <taxon>Pseudomonadati</taxon>
        <taxon>Bacteroidota</taxon>
        <taxon>Cytophagia</taxon>
        <taxon>Cytophagales</taxon>
        <taxon>Spirosomataceae</taxon>
        <taxon>Fibrella</taxon>
    </lineage>
</organism>
<dbReference type="PANTHER" id="PTHR43214:SF41">
    <property type="entry name" value="NITRATE_NITRITE RESPONSE REGULATOR PROTEIN NARP"/>
    <property type="match status" value="1"/>
</dbReference>
<evidence type="ECO:0000256" key="5">
    <source>
        <dbReference type="PROSITE-ProRule" id="PRU00169"/>
    </source>
</evidence>
<dbReference type="SUPFAM" id="SSF46894">
    <property type="entry name" value="C-terminal effector domain of the bipartite response regulators"/>
    <property type="match status" value="1"/>
</dbReference>
<name>A0A939K0H2_9BACT</name>
<dbReference type="SMART" id="SM00421">
    <property type="entry name" value="HTH_LUXR"/>
    <property type="match status" value="1"/>
</dbReference>
<dbReference type="EMBL" id="JAFMYU010000012">
    <property type="protein sequence ID" value="MBO0932468.1"/>
    <property type="molecule type" value="Genomic_DNA"/>
</dbReference>
<reference evidence="8 9" key="1">
    <citation type="submission" date="2021-03" db="EMBL/GenBank/DDBJ databases">
        <title>Fibrella sp. HMF5036 genome sequencing and assembly.</title>
        <authorList>
            <person name="Kang H."/>
            <person name="Kim H."/>
            <person name="Bae S."/>
            <person name="Joh K."/>
        </authorList>
    </citation>
    <scope>NUCLEOTIDE SEQUENCE [LARGE SCALE GENOMIC DNA]</scope>
    <source>
        <strain evidence="8 9">HMF5036</strain>
    </source>
</reference>
<keyword evidence="3" id="KW-0238">DNA-binding</keyword>
<dbReference type="SMART" id="SM00448">
    <property type="entry name" value="REC"/>
    <property type="match status" value="1"/>
</dbReference>
<accession>A0A939K0H2</accession>
<dbReference type="GO" id="GO:0000160">
    <property type="term" value="P:phosphorelay signal transduction system"/>
    <property type="evidence" value="ECO:0007669"/>
    <property type="project" value="InterPro"/>
</dbReference>
<dbReference type="SUPFAM" id="SSF52172">
    <property type="entry name" value="CheY-like"/>
    <property type="match status" value="1"/>
</dbReference>
<evidence type="ECO:0000256" key="4">
    <source>
        <dbReference type="ARBA" id="ARBA00023163"/>
    </source>
</evidence>
<sequence length="215" mass="24126">MTTPQRILIADNHQLFLDGLRMLLDRIDTCEVVGDAKNGREVLDFLAENQVDCVLIDVEMPELNGIEATQIIKRQWPDVRVLAISMMGDYTTVQQMLKAGADGYLLKDMGKAELVRALESVAVGRIFISPALSPVLVHGVAERPINRQAYAEPLTRREREIMLLILDGLTNEQMALKLCLSRTTIDTHRKHIMGKTGCKNSAALVRYALERNMQI</sequence>
<dbReference type="PANTHER" id="PTHR43214">
    <property type="entry name" value="TWO-COMPONENT RESPONSE REGULATOR"/>
    <property type="match status" value="1"/>
</dbReference>
<dbReference type="Pfam" id="PF00072">
    <property type="entry name" value="Response_reg"/>
    <property type="match status" value="1"/>
</dbReference>
<dbReference type="Pfam" id="PF00196">
    <property type="entry name" value="GerE"/>
    <property type="match status" value="1"/>
</dbReference>
<keyword evidence="1 5" id="KW-0597">Phosphoprotein</keyword>
<dbReference type="CDD" id="cd17535">
    <property type="entry name" value="REC_NarL-like"/>
    <property type="match status" value="1"/>
</dbReference>
<dbReference type="GO" id="GO:0003677">
    <property type="term" value="F:DNA binding"/>
    <property type="evidence" value="ECO:0007669"/>
    <property type="project" value="UniProtKB-KW"/>
</dbReference>
<dbReference type="Gene3D" id="3.40.50.2300">
    <property type="match status" value="1"/>
</dbReference>
<evidence type="ECO:0000313" key="9">
    <source>
        <dbReference type="Proteomes" id="UP000664795"/>
    </source>
</evidence>
<dbReference type="InterPro" id="IPR058245">
    <property type="entry name" value="NreC/VraR/RcsB-like_REC"/>
</dbReference>
<keyword evidence="2" id="KW-0805">Transcription regulation</keyword>
<dbReference type="RefSeq" id="WP_207336429.1">
    <property type="nucleotide sequence ID" value="NZ_JAFMYU010000012.1"/>
</dbReference>
<evidence type="ECO:0000256" key="1">
    <source>
        <dbReference type="ARBA" id="ARBA00022553"/>
    </source>
</evidence>
<dbReference type="InterPro" id="IPR000792">
    <property type="entry name" value="Tscrpt_reg_LuxR_C"/>
</dbReference>
<evidence type="ECO:0000256" key="2">
    <source>
        <dbReference type="ARBA" id="ARBA00023015"/>
    </source>
</evidence>
<comment type="caution">
    <text evidence="8">The sequence shown here is derived from an EMBL/GenBank/DDBJ whole genome shotgun (WGS) entry which is preliminary data.</text>
</comment>
<dbReference type="Proteomes" id="UP000664795">
    <property type="component" value="Unassembled WGS sequence"/>
</dbReference>
<dbReference type="CDD" id="cd06170">
    <property type="entry name" value="LuxR_C_like"/>
    <property type="match status" value="1"/>
</dbReference>
<evidence type="ECO:0000259" key="6">
    <source>
        <dbReference type="PROSITE" id="PS50043"/>
    </source>
</evidence>
<feature type="domain" description="HTH luxR-type" evidence="6">
    <location>
        <begin position="147"/>
        <end position="212"/>
    </location>
</feature>
<dbReference type="InterPro" id="IPR039420">
    <property type="entry name" value="WalR-like"/>
</dbReference>
<feature type="domain" description="Response regulatory" evidence="7">
    <location>
        <begin position="6"/>
        <end position="122"/>
    </location>
</feature>
<proteinExistence type="predicted"/>
<evidence type="ECO:0000256" key="3">
    <source>
        <dbReference type="ARBA" id="ARBA00023125"/>
    </source>
</evidence>
<dbReference type="AlphaFoldDB" id="A0A939K0H2"/>
<feature type="modified residue" description="4-aspartylphosphate" evidence="5">
    <location>
        <position position="57"/>
    </location>
</feature>
<keyword evidence="9" id="KW-1185">Reference proteome</keyword>
<dbReference type="InterPro" id="IPR016032">
    <property type="entry name" value="Sig_transdc_resp-reg_C-effctor"/>
</dbReference>
<dbReference type="PROSITE" id="PS50110">
    <property type="entry name" value="RESPONSE_REGULATORY"/>
    <property type="match status" value="1"/>
</dbReference>
<evidence type="ECO:0000313" key="8">
    <source>
        <dbReference type="EMBL" id="MBO0932468.1"/>
    </source>
</evidence>